<feature type="compositionally biased region" description="Low complexity" evidence="1">
    <location>
        <begin position="198"/>
        <end position="210"/>
    </location>
</feature>
<feature type="region of interest" description="Disordered" evidence="1">
    <location>
        <begin position="1"/>
        <end position="52"/>
    </location>
</feature>
<reference evidence="2" key="1">
    <citation type="submission" date="2020-04" db="EMBL/GenBank/DDBJ databases">
        <authorList>
            <person name="Alioto T."/>
            <person name="Alioto T."/>
            <person name="Gomez Garrido J."/>
        </authorList>
    </citation>
    <scope>NUCLEOTIDE SEQUENCE</scope>
    <source>
        <strain evidence="2">A484AB</strain>
    </source>
</reference>
<evidence type="ECO:0000313" key="2">
    <source>
        <dbReference type="EMBL" id="CAB4017798.1"/>
    </source>
</evidence>
<evidence type="ECO:0000256" key="1">
    <source>
        <dbReference type="SAM" id="MobiDB-lite"/>
    </source>
</evidence>
<name>A0A6S7KBH8_PARCT</name>
<feature type="region of interest" description="Disordered" evidence="1">
    <location>
        <begin position="85"/>
        <end position="267"/>
    </location>
</feature>
<dbReference type="EMBL" id="CACRXK020009711">
    <property type="protein sequence ID" value="CAB4017798.1"/>
    <property type="molecule type" value="Genomic_DNA"/>
</dbReference>
<comment type="caution">
    <text evidence="2">The sequence shown here is derived from an EMBL/GenBank/DDBJ whole genome shotgun (WGS) entry which is preliminary data.</text>
</comment>
<dbReference type="OrthoDB" id="10605741at2759"/>
<protein>
    <submittedName>
        <fullName evidence="2">Uncharacterized protein</fullName>
    </submittedName>
</protein>
<keyword evidence="3" id="KW-1185">Reference proteome</keyword>
<feature type="compositionally biased region" description="Basic and acidic residues" evidence="1">
    <location>
        <begin position="249"/>
        <end position="267"/>
    </location>
</feature>
<feature type="compositionally biased region" description="Basic and acidic residues" evidence="1">
    <location>
        <begin position="175"/>
        <end position="184"/>
    </location>
</feature>
<dbReference type="AlphaFoldDB" id="A0A6S7KBH8"/>
<feature type="compositionally biased region" description="Basic residues" evidence="1">
    <location>
        <begin position="27"/>
        <end position="48"/>
    </location>
</feature>
<feature type="compositionally biased region" description="Basic and acidic residues" evidence="1">
    <location>
        <begin position="119"/>
        <end position="167"/>
    </location>
</feature>
<accession>A0A6S7KBH8</accession>
<dbReference type="Proteomes" id="UP001152795">
    <property type="component" value="Unassembled WGS sequence"/>
</dbReference>
<gene>
    <name evidence="2" type="ORF">PACLA_8A029439</name>
</gene>
<organism evidence="2 3">
    <name type="scientific">Paramuricea clavata</name>
    <name type="common">Red gorgonian</name>
    <name type="synonym">Violescent sea-whip</name>
    <dbReference type="NCBI Taxonomy" id="317549"/>
    <lineage>
        <taxon>Eukaryota</taxon>
        <taxon>Metazoa</taxon>
        <taxon>Cnidaria</taxon>
        <taxon>Anthozoa</taxon>
        <taxon>Octocorallia</taxon>
        <taxon>Malacalcyonacea</taxon>
        <taxon>Plexauridae</taxon>
        <taxon>Paramuricea</taxon>
    </lineage>
</organism>
<sequence>MSASVSKSRSPVERSYSSASSTTSSRRSGRRKRKRMKHTVMPLKKRTGRHEVPCDVHRVSNLDHEEMEQSACFWVAKNIDNPSERSFKEDVFVNKDQDSSDDEMSYLEESRQSQTSGEFSHEVRTETHTDAKYISEEKRFDDEKENNAKNANEDGERDDANYSEEKTFYGVRKGKMQDGDDVKRVSPIPLPRNRSRVSSFSDDGHSGFSSEGMHVGWTSDVGVSSGPEYSAMTDEDSGGEGGHKKTRRGSKEFDGYRKKSVEKSGNC</sequence>
<feature type="compositionally biased region" description="Low complexity" evidence="1">
    <location>
        <begin position="14"/>
        <end position="26"/>
    </location>
</feature>
<evidence type="ECO:0000313" key="3">
    <source>
        <dbReference type="Proteomes" id="UP001152795"/>
    </source>
</evidence>
<feature type="compositionally biased region" description="Basic and acidic residues" evidence="1">
    <location>
        <begin position="85"/>
        <end position="98"/>
    </location>
</feature>
<proteinExistence type="predicted"/>